<evidence type="ECO:0000313" key="4">
    <source>
        <dbReference type="EMBL" id="RXK52813.1"/>
    </source>
</evidence>
<dbReference type="Gene3D" id="3.30.450.20">
    <property type="entry name" value="PAS domain"/>
    <property type="match status" value="1"/>
</dbReference>
<dbReference type="PANTHER" id="PTHR44757:SF2">
    <property type="entry name" value="BIOFILM ARCHITECTURE MAINTENANCE PROTEIN MBAA"/>
    <property type="match status" value="1"/>
</dbReference>
<dbReference type="CDD" id="cd00130">
    <property type="entry name" value="PAS"/>
    <property type="match status" value="1"/>
</dbReference>
<gene>
    <name evidence="4" type="ORF">ESB00_13915</name>
</gene>
<protein>
    <submittedName>
        <fullName evidence="4">PAS domain-containing protein</fullName>
    </submittedName>
</protein>
<dbReference type="InterPro" id="IPR007891">
    <property type="entry name" value="CHASE3"/>
</dbReference>
<proteinExistence type="predicted"/>
<keyword evidence="2" id="KW-1133">Transmembrane helix</keyword>
<organism evidence="4 5">
    <name type="scientific">Oleiharenicola lentus</name>
    <dbReference type="NCBI Taxonomy" id="2508720"/>
    <lineage>
        <taxon>Bacteria</taxon>
        <taxon>Pseudomonadati</taxon>
        <taxon>Verrucomicrobiota</taxon>
        <taxon>Opitutia</taxon>
        <taxon>Opitutales</taxon>
        <taxon>Opitutaceae</taxon>
        <taxon>Oleiharenicola</taxon>
    </lineage>
</organism>
<evidence type="ECO:0000256" key="2">
    <source>
        <dbReference type="SAM" id="Phobius"/>
    </source>
</evidence>
<comment type="caution">
    <text evidence="4">The sequence shown here is derived from an EMBL/GenBank/DDBJ whole genome shotgun (WGS) entry which is preliminary data.</text>
</comment>
<feature type="coiled-coil region" evidence="1">
    <location>
        <begin position="218"/>
        <end position="252"/>
    </location>
</feature>
<reference evidence="4 5" key="1">
    <citation type="submission" date="2019-01" db="EMBL/GenBank/DDBJ databases">
        <title>Lacunisphaera sp. strain TWA-58.</title>
        <authorList>
            <person name="Chen W.-M."/>
        </authorList>
    </citation>
    <scope>NUCLEOTIDE SEQUENCE [LARGE SCALE GENOMIC DNA]</scope>
    <source>
        <strain evidence="4 5">TWA-58</strain>
    </source>
</reference>
<keyword evidence="2" id="KW-0472">Membrane</keyword>
<dbReference type="PROSITE" id="PS50112">
    <property type="entry name" value="PAS"/>
    <property type="match status" value="1"/>
</dbReference>
<dbReference type="PANTHER" id="PTHR44757">
    <property type="entry name" value="DIGUANYLATE CYCLASE DGCP"/>
    <property type="match status" value="1"/>
</dbReference>
<dbReference type="Pfam" id="PF08448">
    <property type="entry name" value="PAS_4"/>
    <property type="match status" value="1"/>
</dbReference>
<dbReference type="SMART" id="SM00091">
    <property type="entry name" value="PAS"/>
    <property type="match status" value="1"/>
</dbReference>
<feature type="transmembrane region" description="Helical" evidence="2">
    <location>
        <begin position="19"/>
        <end position="38"/>
    </location>
</feature>
<feature type="transmembrane region" description="Helical" evidence="2">
    <location>
        <begin position="194"/>
        <end position="214"/>
    </location>
</feature>
<feature type="domain" description="PAS" evidence="3">
    <location>
        <begin position="277"/>
        <end position="343"/>
    </location>
</feature>
<dbReference type="OrthoDB" id="2489132at2"/>
<dbReference type="SUPFAM" id="SSF55785">
    <property type="entry name" value="PYP-like sensor domain (PAS domain)"/>
    <property type="match status" value="1"/>
</dbReference>
<dbReference type="Pfam" id="PF05227">
    <property type="entry name" value="CHASE3"/>
    <property type="match status" value="1"/>
</dbReference>
<keyword evidence="2" id="KW-0812">Transmembrane</keyword>
<dbReference type="RefSeq" id="WP_129048404.1">
    <property type="nucleotide sequence ID" value="NZ_SDHX01000002.1"/>
</dbReference>
<dbReference type="InterPro" id="IPR000014">
    <property type="entry name" value="PAS"/>
</dbReference>
<dbReference type="Proteomes" id="UP000290218">
    <property type="component" value="Unassembled WGS sequence"/>
</dbReference>
<evidence type="ECO:0000256" key="1">
    <source>
        <dbReference type="SAM" id="Coils"/>
    </source>
</evidence>
<sequence>MSTDPGPIPLQDDRTYRRVLVFFTLILAVLVFVVVASLRNLSRSVATSDWVNHTHALINELDALQPTLLAAEGDLNKYLLTADTRDQSAYQEKFAELGEKVDVIRALTARAPEEQKLFAPVADLLERRASHASRLATLRNTGDQAALKSALAEDAARGEQHELGRLIERVREHQTNLLSERDRASFQQAQTTRWTVIGGLVFNILLLIGAAWLIRDDLAARRRAARLLQQSNEELEEKVRQRTAELTVANQKLLSQNIEDRWAKQALEHQNRYNLLIIDSISDSVFVITRLMNVSRMNPASVHLTGHEPSSLIDKPLSTVLRPADGNGAPATFDPLARALADGHELRDKPGIVSTKGGQTVPVRINIYPLRDRDKVVGGVVVLQTQAPSSS</sequence>
<accession>A0A4Q1C3H0</accession>
<evidence type="ECO:0000259" key="3">
    <source>
        <dbReference type="PROSITE" id="PS50112"/>
    </source>
</evidence>
<dbReference type="InterPro" id="IPR035965">
    <property type="entry name" value="PAS-like_dom_sf"/>
</dbReference>
<evidence type="ECO:0000313" key="5">
    <source>
        <dbReference type="Proteomes" id="UP000290218"/>
    </source>
</evidence>
<dbReference type="InterPro" id="IPR013656">
    <property type="entry name" value="PAS_4"/>
</dbReference>
<name>A0A4Q1C3H0_9BACT</name>
<keyword evidence="1" id="KW-0175">Coiled coil</keyword>
<dbReference type="AlphaFoldDB" id="A0A4Q1C3H0"/>
<dbReference type="EMBL" id="SDHX01000002">
    <property type="protein sequence ID" value="RXK52813.1"/>
    <property type="molecule type" value="Genomic_DNA"/>
</dbReference>
<keyword evidence="5" id="KW-1185">Reference proteome</keyword>
<dbReference type="InterPro" id="IPR052155">
    <property type="entry name" value="Biofilm_reg_signaling"/>
</dbReference>